<gene>
    <name evidence="9" type="primary">Dgri\GH15783</name>
    <name evidence="9" type="ORF">Dgri_GH15783</name>
</gene>
<sequence>MNREEPIMDGPKRMQNELKFMLSLGLKELDQLQLLEPQKDNIYKWTALLMPNTSPYDMGAFKLEIDFAKDYPFKPPTLHINTKIYHPNVNERGQVCLPILEAEHWKPTTRIDHVLQVLVATINDPQPENPYSLDITKQFVSDPAKFYKTAAAWVERYSEHRPTPQELARIARRKKRAAMN</sequence>
<dbReference type="FunCoup" id="B4IZ54">
    <property type="interactions" value="98"/>
</dbReference>
<keyword evidence="10" id="KW-1185">Reference proteome</keyword>
<protein>
    <recommendedName>
        <fullName evidence="5">Ubiquitin-conjugating enzyme E2-18 kDa</fullName>
        <ecNumber evidence="2">2.3.2.23</ecNumber>
    </recommendedName>
</protein>
<name>B4IZ54_DROGR</name>
<evidence type="ECO:0000313" key="10">
    <source>
        <dbReference type="Proteomes" id="UP000001070"/>
    </source>
</evidence>
<dbReference type="InterPro" id="IPR023313">
    <property type="entry name" value="UBQ-conjugating_AS"/>
</dbReference>
<dbReference type="GO" id="GO:0061631">
    <property type="term" value="F:ubiquitin conjugating enzyme activity"/>
    <property type="evidence" value="ECO:0007669"/>
    <property type="project" value="UniProtKB-EC"/>
</dbReference>
<dbReference type="InterPro" id="IPR050113">
    <property type="entry name" value="Ub_conjugating_enzyme"/>
</dbReference>
<organism evidence="10">
    <name type="scientific">Drosophila grimshawi</name>
    <name type="common">Hawaiian fruit fly</name>
    <name type="synonym">Idiomyia grimshawi</name>
    <dbReference type="NCBI Taxonomy" id="7222"/>
    <lineage>
        <taxon>Eukaryota</taxon>
        <taxon>Metazoa</taxon>
        <taxon>Ecdysozoa</taxon>
        <taxon>Arthropoda</taxon>
        <taxon>Hexapoda</taxon>
        <taxon>Insecta</taxon>
        <taxon>Pterygota</taxon>
        <taxon>Neoptera</taxon>
        <taxon>Endopterygota</taxon>
        <taxon>Diptera</taxon>
        <taxon>Brachycera</taxon>
        <taxon>Muscomorpha</taxon>
        <taxon>Ephydroidea</taxon>
        <taxon>Drosophilidae</taxon>
        <taxon>Drosophila</taxon>
        <taxon>Hawaiian Drosophila</taxon>
    </lineage>
</organism>
<dbReference type="OrthoDB" id="9978460at2759"/>
<evidence type="ECO:0000256" key="3">
    <source>
        <dbReference type="ARBA" id="ARBA00022679"/>
    </source>
</evidence>
<reference evidence="9 10" key="1">
    <citation type="journal article" date="2007" name="Nature">
        <title>Evolution of genes and genomes on the Drosophila phylogeny.</title>
        <authorList>
            <consortium name="Drosophila 12 Genomes Consortium"/>
            <person name="Clark A.G."/>
            <person name="Eisen M.B."/>
            <person name="Smith D.R."/>
            <person name="Bergman C.M."/>
            <person name="Oliver B."/>
            <person name="Markow T.A."/>
            <person name="Kaufman T.C."/>
            <person name="Kellis M."/>
            <person name="Gelbart W."/>
            <person name="Iyer V.N."/>
            <person name="Pollard D.A."/>
            <person name="Sackton T.B."/>
            <person name="Larracuente A.M."/>
            <person name="Singh N.D."/>
            <person name="Abad J.P."/>
            <person name="Abt D.N."/>
            <person name="Adryan B."/>
            <person name="Aguade M."/>
            <person name="Akashi H."/>
            <person name="Anderson W.W."/>
            <person name="Aquadro C.F."/>
            <person name="Ardell D.H."/>
            <person name="Arguello R."/>
            <person name="Artieri C.G."/>
            <person name="Barbash D.A."/>
            <person name="Barker D."/>
            <person name="Barsanti P."/>
            <person name="Batterham P."/>
            <person name="Batzoglou S."/>
            <person name="Begun D."/>
            <person name="Bhutkar A."/>
            <person name="Blanco E."/>
            <person name="Bosak S.A."/>
            <person name="Bradley R.K."/>
            <person name="Brand A.D."/>
            <person name="Brent M.R."/>
            <person name="Brooks A.N."/>
            <person name="Brown R.H."/>
            <person name="Butlin R.K."/>
            <person name="Caggese C."/>
            <person name="Calvi B.R."/>
            <person name="Bernardo de Carvalho A."/>
            <person name="Caspi A."/>
            <person name="Castrezana S."/>
            <person name="Celniker S.E."/>
            <person name="Chang J.L."/>
            <person name="Chapple C."/>
            <person name="Chatterji S."/>
            <person name="Chinwalla A."/>
            <person name="Civetta A."/>
            <person name="Clifton S.W."/>
            <person name="Comeron J.M."/>
            <person name="Costello J.C."/>
            <person name="Coyne J.A."/>
            <person name="Daub J."/>
            <person name="David R.G."/>
            <person name="Delcher A.L."/>
            <person name="Delehaunty K."/>
            <person name="Do C.B."/>
            <person name="Ebling H."/>
            <person name="Edwards K."/>
            <person name="Eickbush T."/>
            <person name="Evans J.D."/>
            <person name="Filipski A."/>
            <person name="Findeiss S."/>
            <person name="Freyhult E."/>
            <person name="Fulton L."/>
            <person name="Fulton R."/>
            <person name="Garcia A.C."/>
            <person name="Gardiner A."/>
            <person name="Garfield D.A."/>
            <person name="Garvin B.E."/>
            <person name="Gibson G."/>
            <person name="Gilbert D."/>
            <person name="Gnerre S."/>
            <person name="Godfrey J."/>
            <person name="Good R."/>
            <person name="Gotea V."/>
            <person name="Gravely B."/>
            <person name="Greenberg A.J."/>
            <person name="Griffiths-Jones S."/>
            <person name="Gross S."/>
            <person name="Guigo R."/>
            <person name="Gustafson E.A."/>
            <person name="Haerty W."/>
            <person name="Hahn M.W."/>
            <person name="Halligan D.L."/>
            <person name="Halpern A.L."/>
            <person name="Halter G.M."/>
            <person name="Han M.V."/>
            <person name="Heger A."/>
            <person name="Hillier L."/>
            <person name="Hinrichs A.S."/>
            <person name="Holmes I."/>
            <person name="Hoskins R.A."/>
            <person name="Hubisz M.J."/>
            <person name="Hultmark D."/>
            <person name="Huntley M.A."/>
            <person name="Jaffe D.B."/>
            <person name="Jagadeeshan S."/>
            <person name="Jeck W.R."/>
            <person name="Johnson J."/>
            <person name="Jones C.D."/>
            <person name="Jordan W.C."/>
            <person name="Karpen G.H."/>
            <person name="Kataoka E."/>
            <person name="Keightley P.D."/>
            <person name="Kheradpour P."/>
            <person name="Kirkness E.F."/>
            <person name="Koerich L.B."/>
            <person name="Kristiansen K."/>
            <person name="Kudrna D."/>
            <person name="Kulathinal R.J."/>
            <person name="Kumar S."/>
            <person name="Kwok R."/>
            <person name="Lander E."/>
            <person name="Langley C.H."/>
            <person name="Lapoint R."/>
            <person name="Lazzaro B.P."/>
            <person name="Lee S.J."/>
            <person name="Levesque L."/>
            <person name="Li R."/>
            <person name="Lin C.F."/>
            <person name="Lin M.F."/>
            <person name="Lindblad-Toh K."/>
            <person name="Llopart A."/>
            <person name="Long M."/>
            <person name="Low L."/>
            <person name="Lozovsky E."/>
            <person name="Lu J."/>
            <person name="Luo M."/>
            <person name="Machado C.A."/>
            <person name="Makalowski W."/>
            <person name="Marzo M."/>
            <person name="Matsuda M."/>
            <person name="Matzkin L."/>
            <person name="McAllister B."/>
            <person name="McBride C.S."/>
            <person name="McKernan B."/>
            <person name="McKernan K."/>
            <person name="Mendez-Lago M."/>
            <person name="Minx P."/>
            <person name="Mollenhauer M.U."/>
            <person name="Montooth K."/>
            <person name="Mount S.M."/>
            <person name="Mu X."/>
            <person name="Myers E."/>
            <person name="Negre B."/>
            <person name="Newfeld S."/>
            <person name="Nielsen R."/>
            <person name="Noor M.A."/>
            <person name="O'Grady P."/>
            <person name="Pachter L."/>
            <person name="Papaceit M."/>
            <person name="Parisi M.J."/>
            <person name="Parisi M."/>
            <person name="Parts L."/>
            <person name="Pedersen J.S."/>
            <person name="Pesole G."/>
            <person name="Phillippy A.M."/>
            <person name="Ponting C.P."/>
            <person name="Pop M."/>
            <person name="Porcelli D."/>
            <person name="Powell J.R."/>
            <person name="Prohaska S."/>
            <person name="Pruitt K."/>
            <person name="Puig M."/>
            <person name="Quesneville H."/>
            <person name="Ram K.R."/>
            <person name="Rand D."/>
            <person name="Rasmussen M.D."/>
            <person name="Reed L.K."/>
            <person name="Reenan R."/>
            <person name="Reily A."/>
            <person name="Remington K.A."/>
            <person name="Rieger T.T."/>
            <person name="Ritchie M.G."/>
            <person name="Robin C."/>
            <person name="Rogers Y.H."/>
            <person name="Rohde C."/>
            <person name="Rozas J."/>
            <person name="Rubenfield M.J."/>
            <person name="Ruiz A."/>
            <person name="Russo S."/>
            <person name="Salzberg S.L."/>
            <person name="Sanchez-Gracia A."/>
            <person name="Saranga D.J."/>
            <person name="Sato H."/>
            <person name="Schaeffer S.W."/>
            <person name="Schatz M.C."/>
            <person name="Schlenke T."/>
            <person name="Schwartz R."/>
            <person name="Segarra C."/>
            <person name="Singh R.S."/>
            <person name="Sirot L."/>
            <person name="Sirota M."/>
            <person name="Sisneros N.B."/>
            <person name="Smith C.D."/>
            <person name="Smith T.F."/>
            <person name="Spieth J."/>
            <person name="Stage D.E."/>
            <person name="Stark A."/>
            <person name="Stephan W."/>
            <person name="Strausberg R.L."/>
            <person name="Strempel S."/>
            <person name="Sturgill D."/>
            <person name="Sutton G."/>
            <person name="Sutton G.G."/>
            <person name="Tao W."/>
            <person name="Teichmann S."/>
            <person name="Tobari Y.N."/>
            <person name="Tomimura Y."/>
            <person name="Tsolas J.M."/>
            <person name="Valente V.L."/>
            <person name="Venter E."/>
            <person name="Venter J.C."/>
            <person name="Vicario S."/>
            <person name="Vieira F.G."/>
            <person name="Vilella A.J."/>
            <person name="Villasante A."/>
            <person name="Walenz B."/>
            <person name="Wang J."/>
            <person name="Wasserman M."/>
            <person name="Watts T."/>
            <person name="Wilson D."/>
            <person name="Wilson R.K."/>
            <person name="Wing R.A."/>
            <person name="Wolfner M.F."/>
            <person name="Wong A."/>
            <person name="Wong G.K."/>
            <person name="Wu C.I."/>
            <person name="Wu G."/>
            <person name="Yamamoto D."/>
            <person name="Yang H.P."/>
            <person name="Yang S.P."/>
            <person name="Yorke J.A."/>
            <person name="Yoshida K."/>
            <person name="Zdobnov E."/>
            <person name="Zhang P."/>
            <person name="Zhang Y."/>
            <person name="Zimin A.V."/>
            <person name="Baldwin J."/>
            <person name="Abdouelleil A."/>
            <person name="Abdulkadir J."/>
            <person name="Abebe A."/>
            <person name="Abera B."/>
            <person name="Abreu J."/>
            <person name="Acer S.C."/>
            <person name="Aftuck L."/>
            <person name="Alexander A."/>
            <person name="An P."/>
            <person name="Anderson E."/>
            <person name="Anderson S."/>
            <person name="Arachi H."/>
            <person name="Azer M."/>
            <person name="Bachantsang P."/>
            <person name="Barry A."/>
            <person name="Bayul T."/>
            <person name="Berlin A."/>
            <person name="Bessette D."/>
            <person name="Bloom T."/>
            <person name="Blye J."/>
            <person name="Boguslavskiy L."/>
            <person name="Bonnet C."/>
            <person name="Boukhgalter B."/>
            <person name="Bourzgui I."/>
            <person name="Brown A."/>
            <person name="Cahill P."/>
            <person name="Channer S."/>
            <person name="Cheshatsang Y."/>
            <person name="Chuda L."/>
            <person name="Citroen M."/>
            <person name="Collymore A."/>
            <person name="Cooke P."/>
            <person name="Costello M."/>
            <person name="D'Aco K."/>
            <person name="Daza R."/>
            <person name="De Haan G."/>
            <person name="DeGray S."/>
            <person name="DeMaso C."/>
            <person name="Dhargay N."/>
            <person name="Dooley K."/>
            <person name="Dooley E."/>
            <person name="Doricent M."/>
            <person name="Dorje P."/>
            <person name="Dorjee K."/>
            <person name="Dupes A."/>
            <person name="Elong R."/>
            <person name="Falk J."/>
            <person name="Farina A."/>
            <person name="Faro S."/>
            <person name="Ferguson D."/>
            <person name="Fisher S."/>
            <person name="Foley C.D."/>
            <person name="Franke A."/>
            <person name="Friedrich D."/>
            <person name="Gadbois L."/>
            <person name="Gearin G."/>
            <person name="Gearin C.R."/>
            <person name="Giannoukos G."/>
            <person name="Goode T."/>
            <person name="Graham J."/>
            <person name="Grandbois E."/>
            <person name="Grewal S."/>
            <person name="Gyaltsen K."/>
            <person name="Hafez N."/>
            <person name="Hagos B."/>
            <person name="Hall J."/>
            <person name="Henson C."/>
            <person name="Hollinger A."/>
            <person name="Honan T."/>
            <person name="Huard M.D."/>
            <person name="Hughes L."/>
            <person name="Hurhula B."/>
            <person name="Husby M.E."/>
            <person name="Kamat A."/>
            <person name="Kanga B."/>
            <person name="Kashin S."/>
            <person name="Khazanovich D."/>
            <person name="Kisner P."/>
            <person name="Lance K."/>
            <person name="Lara M."/>
            <person name="Lee W."/>
            <person name="Lennon N."/>
            <person name="Letendre F."/>
            <person name="LeVine R."/>
            <person name="Lipovsky A."/>
            <person name="Liu X."/>
            <person name="Liu J."/>
            <person name="Liu S."/>
            <person name="Lokyitsang T."/>
            <person name="Lokyitsang Y."/>
            <person name="Lubonja R."/>
            <person name="Lui A."/>
            <person name="MacDonald P."/>
            <person name="Magnisalis V."/>
            <person name="Maru K."/>
            <person name="Matthews C."/>
            <person name="McCusker W."/>
            <person name="McDonough S."/>
            <person name="Mehta T."/>
            <person name="Meldrim J."/>
            <person name="Meneus L."/>
            <person name="Mihai O."/>
            <person name="Mihalev A."/>
            <person name="Mihova T."/>
            <person name="Mittelman R."/>
            <person name="Mlenga V."/>
            <person name="Montmayeur A."/>
            <person name="Mulrain L."/>
            <person name="Navidi A."/>
            <person name="Naylor J."/>
            <person name="Negash T."/>
            <person name="Nguyen T."/>
            <person name="Nguyen N."/>
            <person name="Nicol R."/>
            <person name="Norbu C."/>
            <person name="Norbu N."/>
            <person name="Novod N."/>
            <person name="O'Neill B."/>
            <person name="Osman S."/>
            <person name="Markiewicz E."/>
            <person name="Oyono O.L."/>
            <person name="Patti C."/>
            <person name="Phunkhang P."/>
            <person name="Pierre F."/>
            <person name="Priest M."/>
            <person name="Raghuraman S."/>
            <person name="Rege F."/>
            <person name="Reyes R."/>
            <person name="Rise C."/>
            <person name="Rogov P."/>
            <person name="Ross K."/>
            <person name="Ryan E."/>
            <person name="Settipalli S."/>
            <person name="Shea T."/>
            <person name="Sherpa N."/>
            <person name="Shi L."/>
            <person name="Shih D."/>
            <person name="Sparrow T."/>
            <person name="Spaulding J."/>
            <person name="Stalker J."/>
            <person name="Stange-Thomann N."/>
            <person name="Stavropoulos S."/>
            <person name="Stone C."/>
            <person name="Strader C."/>
            <person name="Tesfaye S."/>
            <person name="Thomson T."/>
            <person name="Thoulutsang Y."/>
            <person name="Thoulutsang D."/>
            <person name="Topham K."/>
            <person name="Topping I."/>
            <person name="Tsamla T."/>
            <person name="Vassiliev H."/>
            <person name="Vo A."/>
            <person name="Wangchuk T."/>
            <person name="Wangdi T."/>
            <person name="Weiand M."/>
            <person name="Wilkinson J."/>
            <person name="Wilson A."/>
            <person name="Yadav S."/>
            <person name="Young G."/>
            <person name="Yu Q."/>
            <person name="Zembek L."/>
            <person name="Zhong D."/>
            <person name="Zimmer A."/>
            <person name="Zwirko Z."/>
            <person name="Jaffe D.B."/>
            <person name="Alvarez P."/>
            <person name="Brockman W."/>
            <person name="Butler J."/>
            <person name="Chin C."/>
            <person name="Gnerre S."/>
            <person name="Grabherr M."/>
            <person name="Kleber M."/>
            <person name="Mauceli E."/>
            <person name="MacCallum I."/>
        </authorList>
    </citation>
    <scope>NUCLEOTIDE SEQUENCE [LARGE SCALE GENOMIC DNA]</scope>
    <source>
        <strain evidence="10">Tucson 15287-2541.00</strain>
    </source>
</reference>
<comment type="catalytic activity">
    <reaction evidence="1">
        <text>S-ubiquitinyl-[E1 ubiquitin-activating enzyme]-L-cysteine + [E2 ubiquitin-conjugating enzyme]-L-cysteine = [E1 ubiquitin-activating enzyme]-L-cysteine + S-ubiquitinyl-[E2 ubiquitin-conjugating enzyme]-L-cysteine.</text>
        <dbReference type="EC" id="2.3.2.23"/>
    </reaction>
</comment>
<evidence type="ECO:0000256" key="6">
    <source>
        <dbReference type="PROSITE-ProRule" id="PRU10133"/>
    </source>
</evidence>
<dbReference type="Gene3D" id="3.10.110.10">
    <property type="entry name" value="Ubiquitin Conjugating Enzyme"/>
    <property type="match status" value="1"/>
</dbReference>
<evidence type="ECO:0000259" key="8">
    <source>
        <dbReference type="PROSITE" id="PS50127"/>
    </source>
</evidence>
<dbReference type="KEGG" id="dgr:6559005"/>
<dbReference type="FunFam" id="3.10.110.10:FF:000011">
    <property type="entry name" value="Ubiquitin-conjugating enzyme E2 L3"/>
    <property type="match status" value="1"/>
</dbReference>
<dbReference type="SMART" id="SM00212">
    <property type="entry name" value="UBCc"/>
    <property type="match status" value="1"/>
</dbReference>
<dbReference type="GO" id="GO:0005524">
    <property type="term" value="F:ATP binding"/>
    <property type="evidence" value="ECO:0007669"/>
    <property type="project" value="UniProtKB-UniRule"/>
</dbReference>
<dbReference type="AlphaFoldDB" id="B4IZ54"/>
<dbReference type="InterPro" id="IPR016135">
    <property type="entry name" value="UBQ-conjugating_enzyme/RWD"/>
</dbReference>
<dbReference type="HOGENOM" id="CLU_030988_13_3_1"/>
<accession>B4IZ54</accession>
<evidence type="ECO:0000256" key="4">
    <source>
        <dbReference type="ARBA" id="ARBA00022786"/>
    </source>
</evidence>
<dbReference type="EMBL" id="CH916366">
    <property type="protein sequence ID" value="EDV95576.1"/>
    <property type="molecule type" value="Genomic_DNA"/>
</dbReference>
<dbReference type="eggNOG" id="KOG0422">
    <property type="taxonomic scope" value="Eukaryota"/>
</dbReference>
<keyword evidence="7" id="KW-0067">ATP-binding</keyword>
<evidence type="ECO:0000313" key="9">
    <source>
        <dbReference type="EMBL" id="EDV95576.1"/>
    </source>
</evidence>
<feature type="domain" description="UBC core" evidence="8">
    <location>
        <begin position="9"/>
        <end position="159"/>
    </location>
</feature>
<feature type="active site" description="Glycyl thioester intermediate" evidence="6">
    <location>
        <position position="96"/>
    </location>
</feature>
<dbReference type="SUPFAM" id="SSF54495">
    <property type="entry name" value="UBC-like"/>
    <property type="match status" value="1"/>
</dbReference>
<dbReference type="EC" id="2.3.2.23" evidence="2"/>
<dbReference type="InterPro" id="IPR000608">
    <property type="entry name" value="UBC"/>
</dbReference>
<proteinExistence type="inferred from homology"/>
<keyword evidence="4 7" id="KW-0833">Ubl conjugation pathway</keyword>
<dbReference type="PhylomeDB" id="B4IZ54"/>
<dbReference type="Pfam" id="PF00179">
    <property type="entry name" value="UQ_con"/>
    <property type="match status" value="1"/>
</dbReference>
<dbReference type="PROSITE" id="PS50127">
    <property type="entry name" value="UBC_2"/>
    <property type="match status" value="1"/>
</dbReference>
<evidence type="ECO:0000256" key="2">
    <source>
        <dbReference type="ARBA" id="ARBA00012486"/>
    </source>
</evidence>
<evidence type="ECO:0000256" key="5">
    <source>
        <dbReference type="ARBA" id="ARBA00067751"/>
    </source>
</evidence>
<dbReference type="PANTHER" id="PTHR24067">
    <property type="entry name" value="UBIQUITIN-CONJUGATING ENZYME E2"/>
    <property type="match status" value="1"/>
</dbReference>
<comment type="similarity">
    <text evidence="7">Belongs to the ubiquitin-conjugating enzyme family.</text>
</comment>
<dbReference type="InParanoid" id="B4IZ54"/>
<evidence type="ECO:0000256" key="7">
    <source>
        <dbReference type="RuleBase" id="RU362109"/>
    </source>
</evidence>
<dbReference type="OMA" id="INDPQPD"/>
<dbReference type="Proteomes" id="UP000001070">
    <property type="component" value="Unassembled WGS sequence"/>
</dbReference>
<keyword evidence="7" id="KW-0547">Nucleotide-binding</keyword>
<dbReference type="STRING" id="7222.B4IZ54"/>
<dbReference type="PROSITE" id="PS00183">
    <property type="entry name" value="UBC_1"/>
    <property type="match status" value="1"/>
</dbReference>
<evidence type="ECO:0000256" key="1">
    <source>
        <dbReference type="ARBA" id="ARBA00000485"/>
    </source>
</evidence>
<keyword evidence="3" id="KW-0808">Transferase</keyword>